<evidence type="ECO:0000256" key="2">
    <source>
        <dbReference type="ARBA" id="ARBA00006275"/>
    </source>
</evidence>
<keyword evidence="5" id="KW-0998">Cell outer membrane</keyword>
<keyword evidence="3" id="KW-0732">Signal</keyword>
<dbReference type="Pfam" id="PF14322">
    <property type="entry name" value="SusD-like_3"/>
    <property type="match status" value="1"/>
</dbReference>
<dbReference type="Pfam" id="PF07980">
    <property type="entry name" value="SusD_RagB"/>
    <property type="match status" value="1"/>
</dbReference>
<dbReference type="Gene3D" id="1.25.40.390">
    <property type="match status" value="1"/>
</dbReference>
<dbReference type="OrthoDB" id="5694214at2"/>
<dbReference type="STRING" id="192903.SAMN04488513_10399"/>
<sequence length="528" mass="59590">MLIFKNLNKIKGFGILFYSVAISIAAWSCDDLVDEEPISEIGPASFYETNDDLLAALIAVYDGMQSFYKDQYFYWGEFRSDNHLPTGANSFNDEIANNVISEGNGAARWTNLYLTISRANEVIVSAPNIAGLNKNYLAEALAIRAKSYFDAIRVWGDVPVFTEPVKDLDDVTRPVTDVNTIVNNVIIPDMLKAQELSTVSSDEFRFSKSSIYALQAEVYMYLKEYAKAKTAIENLIVLGTHGLVTTPEAWRDLFYNSNTDTEPFGKVQKGPELIFSIRYDAVGEEAGTGNPNRSGISQLFRGGIPSYLMSPEMEIKWKEKFPTDSISWVEKYPDTNPATTRTVVVDNGMGGTLEEERFNYGDWRFFYSRQNGYNGLSSIEPGEAKTGKWGDTVYPANEDETDVVVYRYADMILLLAEIENELNADGTRALELVNQIRAARLLPLVDEVEFGATKAERLDFILDERHFELYGEAKRWWDLVRNDKAIEVMSPIIQSRGVTTPLTEERLLWPIHNDHLLENPLLSQNAGY</sequence>
<name>A0A1M6HLW4_9FLAO</name>
<accession>A0A1M6HLW4</accession>
<dbReference type="GO" id="GO:0009279">
    <property type="term" value="C:cell outer membrane"/>
    <property type="evidence" value="ECO:0007669"/>
    <property type="project" value="UniProtKB-SubCell"/>
</dbReference>
<evidence type="ECO:0000313" key="8">
    <source>
        <dbReference type="EMBL" id="SHJ23140.1"/>
    </source>
</evidence>
<evidence type="ECO:0000256" key="3">
    <source>
        <dbReference type="ARBA" id="ARBA00022729"/>
    </source>
</evidence>
<evidence type="ECO:0000259" key="7">
    <source>
        <dbReference type="Pfam" id="PF14322"/>
    </source>
</evidence>
<feature type="domain" description="RagB/SusD" evidence="6">
    <location>
        <begin position="396"/>
        <end position="528"/>
    </location>
</feature>
<dbReference type="Proteomes" id="UP000184543">
    <property type="component" value="Unassembled WGS sequence"/>
</dbReference>
<evidence type="ECO:0000256" key="1">
    <source>
        <dbReference type="ARBA" id="ARBA00004442"/>
    </source>
</evidence>
<dbReference type="InterPro" id="IPR011990">
    <property type="entry name" value="TPR-like_helical_dom_sf"/>
</dbReference>
<keyword evidence="4" id="KW-0472">Membrane</keyword>
<comment type="similarity">
    <text evidence="2">Belongs to the SusD family.</text>
</comment>
<feature type="domain" description="SusD-like N-terminal" evidence="7">
    <location>
        <begin position="76"/>
        <end position="220"/>
    </location>
</feature>
<evidence type="ECO:0000256" key="5">
    <source>
        <dbReference type="ARBA" id="ARBA00023237"/>
    </source>
</evidence>
<evidence type="ECO:0000256" key="4">
    <source>
        <dbReference type="ARBA" id="ARBA00023136"/>
    </source>
</evidence>
<dbReference type="AlphaFoldDB" id="A0A1M6HLW4"/>
<proteinExistence type="inferred from homology"/>
<protein>
    <submittedName>
        <fullName evidence="8">Starch-binding associating with outer membrane</fullName>
    </submittedName>
</protein>
<evidence type="ECO:0000259" key="6">
    <source>
        <dbReference type="Pfam" id="PF07980"/>
    </source>
</evidence>
<dbReference type="InterPro" id="IPR012944">
    <property type="entry name" value="SusD_RagB_dom"/>
</dbReference>
<organism evidence="8 9">
    <name type="scientific">Pseudozobellia thermophila</name>
    <dbReference type="NCBI Taxonomy" id="192903"/>
    <lineage>
        <taxon>Bacteria</taxon>
        <taxon>Pseudomonadati</taxon>
        <taxon>Bacteroidota</taxon>
        <taxon>Flavobacteriia</taxon>
        <taxon>Flavobacteriales</taxon>
        <taxon>Flavobacteriaceae</taxon>
        <taxon>Pseudozobellia</taxon>
    </lineage>
</organism>
<evidence type="ECO:0000313" key="9">
    <source>
        <dbReference type="Proteomes" id="UP000184543"/>
    </source>
</evidence>
<dbReference type="SUPFAM" id="SSF48452">
    <property type="entry name" value="TPR-like"/>
    <property type="match status" value="1"/>
</dbReference>
<dbReference type="RefSeq" id="WP_072993146.1">
    <property type="nucleotide sequence ID" value="NZ_FQYU01000003.1"/>
</dbReference>
<dbReference type="EMBL" id="FQYU01000003">
    <property type="protein sequence ID" value="SHJ23140.1"/>
    <property type="molecule type" value="Genomic_DNA"/>
</dbReference>
<dbReference type="InterPro" id="IPR033985">
    <property type="entry name" value="SusD-like_N"/>
</dbReference>
<reference evidence="9" key="1">
    <citation type="submission" date="2016-11" db="EMBL/GenBank/DDBJ databases">
        <authorList>
            <person name="Varghese N."/>
            <person name="Submissions S."/>
        </authorList>
    </citation>
    <scope>NUCLEOTIDE SEQUENCE [LARGE SCALE GENOMIC DNA]</scope>
    <source>
        <strain evidence="9">DSM 19858</strain>
    </source>
</reference>
<keyword evidence="9" id="KW-1185">Reference proteome</keyword>
<comment type="subcellular location">
    <subcellularLocation>
        <location evidence="1">Cell outer membrane</location>
    </subcellularLocation>
</comment>
<gene>
    <name evidence="8" type="ORF">SAMN04488513_10399</name>
</gene>